<accession>A0A7J6LR52</accession>
<evidence type="ECO:0000256" key="1">
    <source>
        <dbReference type="SAM" id="MobiDB-lite"/>
    </source>
</evidence>
<feature type="region of interest" description="Disordered" evidence="1">
    <location>
        <begin position="1"/>
        <end position="22"/>
    </location>
</feature>
<name>A0A7J6LR52_PEROL</name>
<protein>
    <submittedName>
        <fullName evidence="2">Pumilio domain member 4</fullName>
    </submittedName>
</protein>
<comment type="caution">
    <text evidence="2">The sequence shown here is derived from an EMBL/GenBank/DDBJ whole genome shotgun (WGS) entry which is preliminary data.</text>
</comment>
<evidence type="ECO:0000313" key="3">
    <source>
        <dbReference type="Proteomes" id="UP000570595"/>
    </source>
</evidence>
<dbReference type="AlphaFoldDB" id="A0A7J6LR52"/>
<proteinExistence type="predicted"/>
<dbReference type="Proteomes" id="UP000570595">
    <property type="component" value="Unassembled WGS sequence"/>
</dbReference>
<feature type="compositionally biased region" description="Low complexity" evidence="1">
    <location>
        <begin position="1"/>
        <end position="12"/>
    </location>
</feature>
<feature type="region of interest" description="Disordered" evidence="1">
    <location>
        <begin position="204"/>
        <end position="246"/>
    </location>
</feature>
<reference evidence="2 3" key="1">
    <citation type="submission" date="2020-04" db="EMBL/GenBank/DDBJ databases">
        <title>Perkinsus olseni comparative genomics.</title>
        <authorList>
            <person name="Bogema D.R."/>
        </authorList>
    </citation>
    <scope>NUCLEOTIDE SEQUENCE [LARGE SCALE GENOMIC DNA]</scope>
    <source>
        <strain evidence="2">ATCC PRA-179</strain>
    </source>
</reference>
<sequence>MSAPPSSPSSSSRNEGWSMNPPKEGKYLAERCSLIQGLRGVMEEMTAKGTLTGAEADTLVGIAFEELLAEFDDTPTAERRIVVRNGMIGMYRYNAGEWELTFSYPDFSLQDARSNAICPLGGPSIGLIGTGEPIIKGRRKNKGRGGPQRIPSSIREIFAGTERSSDSSSGSPTQAAVEQFGPPGLQSPLSSMATDLSGLQASIWTPKASDRPVRAPGAAGSLTRTSGREQHDSGSTAPPGIMPGMASGSSFRVGGGAVGDGGPVFTSSSGSTVTAPSNNSGVASPFKEGLLLLERRLLVPSVQGVGLLVHLPPPVVGGAPLGADIQWPQQPHFRTSGPRFRVTMQCRLLPRLIAHLRAPSSTNNNNNNNNIIIFIHRMMDTIICVESCRRQCRRQMDLIYKTVD</sequence>
<gene>
    <name evidence="2" type="primary">PUF4_5</name>
    <name evidence="2" type="ORF">FOZ61_003027</name>
</gene>
<feature type="region of interest" description="Disordered" evidence="1">
    <location>
        <begin position="131"/>
        <end position="192"/>
    </location>
</feature>
<evidence type="ECO:0000313" key="2">
    <source>
        <dbReference type="EMBL" id="KAF4661693.1"/>
    </source>
</evidence>
<dbReference type="EMBL" id="JABAHT010000190">
    <property type="protein sequence ID" value="KAF4661693.1"/>
    <property type="molecule type" value="Genomic_DNA"/>
</dbReference>
<organism evidence="2 3">
    <name type="scientific">Perkinsus olseni</name>
    <name type="common">Perkinsus atlanticus</name>
    <dbReference type="NCBI Taxonomy" id="32597"/>
    <lineage>
        <taxon>Eukaryota</taxon>
        <taxon>Sar</taxon>
        <taxon>Alveolata</taxon>
        <taxon>Perkinsozoa</taxon>
        <taxon>Perkinsea</taxon>
        <taxon>Perkinsida</taxon>
        <taxon>Perkinsidae</taxon>
        <taxon>Perkinsus</taxon>
    </lineage>
</organism>